<dbReference type="Proteomes" id="UP000038010">
    <property type="component" value="Unassembled WGS sequence"/>
</dbReference>
<evidence type="ECO:0000256" key="1">
    <source>
        <dbReference type="SAM" id="MobiDB-lite"/>
    </source>
</evidence>
<feature type="compositionally biased region" description="Basic and acidic residues" evidence="1">
    <location>
        <begin position="1006"/>
        <end position="1017"/>
    </location>
</feature>
<proteinExistence type="predicted"/>
<dbReference type="SUPFAM" id="SSF48371">
    <property type="entry name" value="ARM repeat"/>
    <property type="match status" value="1"/>
</dbReference>
<evidence type="ECO:0000259" key="2">
    <source>
        <dbReference type="PROSITE" id="PS51425"/>
    </source>
</evidence>
<dbReference type="PANTHER" id="PTHR11199:SF0">
    <property type="entry name" value="LD34181P-RELATED"/>
    <property type="match status" value="1"/>
</dbReference>
<dbReference type="RefSeq" id="XP_017998337.1">
    <property type="nucleotide sequence ID" value="XM_018140947.1"/>
</dbReference>
<organism evidence="3 4">
    <name type="scientific">Cyphellophora attinorum</name>
    <dbReference type="NCBI Taxonomy" id="1664694"/>
    <lineage>
        <taxon>Eukaryota</taxon>
        <taxon>Fungi</taxon>
        <taxon>Dikarya</taxon>
        <taxon>Ascomycota</taxon>
        <taxon>Pezizomycotina</taxon>
        <taxon>Eurotiomycetes</taxon>
        <taxon>Chaetothyriomycetidae</taxon>
        <taxon>Chaetothyriales</taxon>
        <taxon>Cyphellophoraceae</taxon>
        <taxon>Cyphellophora</taxon>
    </lineage>
</organism>
<dbReference type="GO" id="GO:0003682">
    <property type="term" value="F:chromatin binding"/>
    <property type="evidence" value="ECO:0007669"/>
    <property type="project" value="TreeGrafter"/>
</dbReference>
<protein>
    <submittedName>
        <fullName evidence="3">Cohesin subunit psc3</fullName>
    </submittedName>
</protein>
<feature type="region of interest" description="Disordered" evidence="1">
    <location>
        <begin position="1"/>
        <end position="113"/>
    </location>
</feature>
<dbReference type="InterPro" id="IPR013721">
    <property type="entry name" value="STAG"/>
</dbReference>
<feature type="region of interest" description="Disordered" evidence="1">
    <location>
        <begin position="1114"/>
        <end position="1200"/>
    </location>
</feature>
<comment type="caution">
    <text evidence="3">The sequence shown here is derived from an EMBL/GenBank/DDBJ whole genome shotgun (WGS) entry which is preliminary data.</text>
</comment>
<dbReference type="EMBL" id="LFJN01000019">
    <property type="protein sequence ID" value="KPI38374.1"/>
    <property type="molecule type" value="Genomic_DNA"/>
</dbReference>
<evidence type="ECO:0000313" key="3">
    <source>
        <dbReference type="EMBL" id="KPI38374.1"/>
    </source>
</evidence>
<feature type="compositionally biased region" description="Polar residues" evidence="1">
    <location>
        <begin position="1"/>
        <end position="13"/>
    </location>
</feature>
<feature type="compositionally biased region" description="Basic residues" evidence="1">
    <location>
        <begin position="79"/>
        <end position="100"/>
    </location>
</feature>
<dbReference type="InterPro" id="IPR011989">
    <property type="entry name" value="ARM-like"/>
</dbReference>
<dbReference type="PROSITE" id="PS51425">
    <property type="entry name" value="SCD"/>
    <property type="match status" value="1"/>
</dbReference>
<dbReference type="InterPro" id="IPR039662">
    <property type="entry name" value="Cohesin_Scc3/SA"/>
</dbReference>
<sequence>MEIDSSLPNGTADSSRRKSGRVSRAPAVFADEEHAGSLLQNGSATKRKRVNHDDIQDSDADESDEDSDESEPAEEEIRAKRREQKKRPAAAKPAPKRAKTAAKSGATLAIRSANVPSKPANKAQKLYAEVFGKGQTAEDVANQWIATIAADSVAAIRDLVNFVLKCVECDVEITSADIEDIDNVPGKLGDVLEEHYNDKAGAEYPLISKAKQYVEFKTVLVEFFDALIKSLHISGILYDQPEVYDNIHVWVGTMSGAKYRPFRHTATVISLSMSTALCSVASEILQSMATTKTQLDAEQKSKKKASNKTRIASLQESIKTDEKRLELVDASLRDAFDTVYVHRYRDVDEKIRVECVAALGGWISKYRKMFLEGQYLRYLGWVMSDPNSPTRLEVIRQVKQLYGNKRNVTALRAFTDRFRPRMVEMGARDADVGVRVESIELLDRLRNYDLLEPEDIDTIGRLIFDAEPRVRKTVGKFFVSNIEDLYKDATEDWDEEQYNDALPSADDGDDQMAPNQNWIKFKCLAETLKDYDARSESANSTENNVRTLASTDNAESRYMLATQAIYTHMKELEEWESLAGYLLYDHSSITADPESDDVATAVQGKYKLANNEETILLDVLYFSVKMYLSTLLELAKDKKGRTHAAKDNIKTKQETVAHNLSTFIPQLLSRYGSTTDAATSILRLEQLLDADLISDLQGGEATYSNLLEDINKQFMTHSDVKVLAEASRAFRAARSFEQSQEATDTKSAESGRRQLPICRACYKLVNLCIRISNLAGVVDCTDIIEQSFAPPKAAAAKKGKKAAPAPPAIEGTLFDLLIRLIERGDNSHAMTGHDRFAAEEDQLCAAVATTLSLYFRWKVVGLIRAIENKDERTLTVANLVDIGTKRNNFVEVLTPIITSRSPLDQLRVAAIHTLLDIYTLFATLKHRQPKASKGELDDEPALTIAALTVPIPDELLTEVMATHERLEKSFARKTSRKILEHKNPKSRRGGSRAGTTDVDGDDDEREATQAEIERPPDASDDEEEDSDADSSSGADDEDAEPSIQEGGGKEAKKQRALIAEQKLCEVSSKIVLALLGGVIGNKVAVGVKEAIQLNRTKLGKSYAEVVKFLDEKKDKKTAAKDKSKSKATQQKSREKVTPEPMELEEDEIVDIDDVEDGHDALQREIVEEEEADRLEEEMRERDGDDGDDGEGEGEDEVIGD</sequence>
<dbReference type="VEuPathDB" id="FungiDB:AB675_12048"/>
<feature type="compositionally biased region" description="Acidic residues" evidence="1">
    <location>
        <begin position="1141"/>
        <end position="1156"/>
    </location>
</feature>
<accession>A0A0N1HRG3</accession>
<dbReference type="InterPro" id="IPR020839">
    <property type="entry name" value="SCD"/>
</dbReference>
<dbReference type="Pfam" id="PF21581">
    <property type="entry name" value="SCD"/>
    <property type="match status" value="1"/>
</dbReference>
<feature type="region of interest" description="Disordered" evidence="1">
    <location>
        <begin position="971"/>
        <end position="1052"/>
    </location>
</feature>
<feature type="domain" description="SCD" evidence="2">
    <location>
        <begin position="340"/>
        <end position="425"/>
    </location>
</feature>
<dbReference type="Pfam" id="PF24571">
    <property type="entry name" value="HEAT_SCC3-SA"/>
    <property type="match status" value="1"/>
</dbReference>
<dbReference type="Gene3D" id="1.25.10.10">
    <property type="entry name" value="Leucine-rich Repeat Variant"/>
    <property type="match status" value="1"/>
</dbReference>
<gene>
    <name evidence="3" type="ORF">AB675_12048</name>
</gene>
<keyword evidence="4" id="KW-1185">Reference proteome</keyword>
<dbReference type="STRING" id="1664694.A0A0N1HRG3"/>
<reference evidence="3 4" key="1">
    <citation type="submission" date="2015-06" db="EMBL/GenBank/DDBJ databases">
        <title>Draft genome of the ant-associated black yeast Phialophora attae CBS 131958.</title>
        <authorList>
            <person name="Moreno L.F."/>
            <person name="Stielow B.J."/>
            <person name="de Hoog S."/>
            <person name="Vicente V.A."/>
            <person name="Weiss V.A."/>
            <person name="de Vries M."/>
            <person name="Cruz L.M."/>
            <person name="Souza E.M."/>
        </authorList>
    </citation>
    <scope>NUCLEOTIDE SEQUENCE [LARGE SCALE GENOMIC DNA]</scope>
    <source>
        <strain evidence="3 4">CBS 131958</strain>
    </source>
</reference>
<dbReference type="GeneID" id="28732828"/>
<dbReference type="GO" id="GO:0008278">
    <property type="term" value="C:cohesin complex"/>
    <property type="evidence" value="ECO:0007669"/>
    <property type="project" value="TreeGrafter"/>
</dbReference>
<dbReference type="InterPro" id="IPR056396">
    <property type="entry name" value="HEAT_SCC3-SA"/>
</dbReference>
<dbReference type="GO" id="GO:0000785">
    <property type="term" value="C:chromatin"/>
    <property type="evidence" value="ECO:0007669"/>
    <property type="project" value="TreeGrafter"/>
</dbReference>
<feature type="compositionally biased region" description="Acidic residues" evidence="1">
    <location>
        <begin position="1018"/>
        <end position="1040"/>
    </location>
</feature>
<dbReference type="PANTHER" id="PTHR11199">
    <property type="entry name" value="STROMAL ANTIGEN"/>
    <property type="match status" value="1"/>
</dbReference>
<dbReference type="GO" id="GO:0005634">
    <property type="term" value="C:nucleus"/>
    <property type="evidence" value="ECO:0007669"/>
    <property type="project" value="TreeGrafter"/>
</dbReference>
<dbReference type="AlphaFoldDB" id="A0A0N1HRG3"/>
<name>A0A0N1HRG3_9EURO</name>
<feature type="compositionally biased region" description="Acidic residues" evidence="1">
    <location>
        <begin position="56"/>
        <end position="74"/>
    </location>
</feature>
<dbReference type="GO" id="GO:0007062">
    <property type="term" value="P:sister chromatid cohesion"/>
    <property type="evidence" value="ECO:0007669"/>
    <property type="project" value="UniProtKB-ARBA"/>
</dbReference>
<evidence type="ECO:0000313" key="4">
    <source>
        <dbReference type="Proteomes" id="UP000038010"/>
    </source>
</evidence>
<feature type="compositionally biased region" description="Acidic residues" evidence="1">
    <location>
        <begin position="1183"/>
        <end position="1200"/>
    </location>
</feature>
<feature type="compositionally biased region" description="Basic and acidic residues" evidence="1">
    <location>
        <begin position="1114"/>
        <end position="1124"/>
    </location>
</feature>
<dbReference type="InterPro" id="IPR016024">
    <property type="entry name" value="ARM-type_fold"/>
</dbReference>
<dbReference type="Pfam" id="PF08514">
    <property type="entry name" value="STAG"/>
    <property type="match status" value="1"/>
</dbReference>
<feature type="compositionally biased region" description="Acidic residues" evidence="1">
    <location>
        <begin position="1166"/>
        <end position="1175"/>
    </location>
</feature>
<dbReference type="OrthoDB" id="498590at2759"/>